<evidence type="ECO:0000256" key="1">
    <source>
        <dbReference type="SAM" id="MobiDB-lite"/>
    </source>
</evidence>
<name>A0A6J6BP42_9ZZZZ</name>
<dbReference type="AlphaFoldDB" id="A0A6J6BP42"/>
<dbReference type="GO" id="GO:0005829">
    <property type="term" value="C:cytosol"/>
    <property type="evidence" value="ECO:0007669"/>
    <property type="project" value="TreeGrafter"/>
</dbReference>
<dbReference type="Gene3D" id="3.40.50.450">
    <property type="match status" value="1"/>
</dbReference>
<dbReference type="Pfam" id="PF03641">
    <property type="entry name" value="Lysine_decarbox"/>
    <property type="match status" value="1"/>
</dbReference>
<dbReference type="InterPro" id="IPR005269">
    <property type="entry name" value="LOG"/>
</dbReference>
<gene>
    <name evidence="2" type="ORF">UFOPK1493_00294</name>
</gene>
<accession>A0A6J6BP42</accession>
<protein>
    <submittedName>
        <fullName evidence="2">Unannotated protein</fullName>
    </submittedName>
</protein>
<dbReference type="GO" id="GO:0016799">
    <property type="term" value="F:hydrolase activity, hydrolyzing N-glycosyl compounds"/>
    <property type="evidence" value="ECO:0007669"/>
    <property type="project" value="TreeGrafter"/>
</dbReference>
<proteinExistence type="predicted"/>
<dbReference type="InterPro" id="IPR031100">
    <property type="entry name" value="LOG_fam"/>
</dbReference>
<feature type="region of interest" description="Disordered" evidence="1">
    <location>
        <begin position="194"/>
        <end position="218"/>
    </location>
</feature>
<organism evidence="2">
    <name type="scientific">freshwater metagenome</name>
    <dbReference type="NCBI Taxonomy" id="449393"/>
    <lineage>
        <taxon>unclassified sequences</taxon>
        <taxon>metagenomes</taxon>
        <taxon>ecological metagenomes</taxon>
    </lineage>
</organism>
<dbReference type="NCBIfam" id="TIGR00730">
    <property type="entry name" value="Rossman fold protein, TIGR00730 family"/>
    <property type="match status" value="1"/>
</dbReference>
<dbReference type="GO" id="GO:0009691">
    <property type="term" value="P:cytokinin biosynthetic process"/>
    <property type="evidence" value="ECO:0007669"/>
    <property type="project" value="InterPro"/>
</dbReference>
<reference evidence="2" key="1">
    <citation type="submission" date="2020-05" db="EMBL/GenBank/DDBJ databases">
        <authorList>
            <person name="Chiriac C."/>
            <person name="Salcher M."/>
            <person name="Ghai R."/>
            <person name="Kavagutti S V."/>
        </authorList>
    </citation>
    <scope>NUCLEOTIDE SEQUENCE</scope>
</reference>
<dbReference type="PANTHER" id="PTHR31223:SF70">
    <property type="entry name" value="LOG FAMILY PROTEIN YJL055W"/>
    <property type="match status" value="1"/>
</dbReference>
<evidence type="ECO:0000313" key="2">
    <source>
        <dbReference type="EMBL" id="CAB4540742.1"/>
    </source>
</evidence>
<feature type="compositionally biased region" description="Pro residues" evidence="1">
    <location>
        <begin position="207"/>
        <end position="218"/>
    </location>
</feature>
<dbReference type="PANTHER" id="PTHR31223">
    <property type="entry name" value="LOG FAMILY PROTEIN YJL055W"/>
    <property type="match status" value="1"/>
</dbReference>
<dbReference type="EMBL" id="CAEZSR010000005">
    <property type="protein sequence ID" value="CAB4540742.1"/>
    <property type="molecule type" value="Genomic_DNA"/>
</dbReference>
<dbReference type="SUPFAM" id="SSF102405">
    <property type="entry name" value="MCP/YpsA-like"/>
    <property type="match status" value="1"/>
</dbReference>
<sequence length="218" mass="23070">MPMSGIPSRPARICVYCGSNVGASPAFRDAAHALGEAMARRGITLVYGGGQVGLMGVVADAALAAGGEVIGVITDQLVGAEVAHRGLSALEVVPDMHQRKARFEQLSDGFIALPGGFGTVEEVVELLTWNQLGIVRKPVVLLDVERYWSHVFDWMDHAVSAGFVRHSHRMMAQRAHTADEALALALAPAPETPNKWLDRDTGQVPVIPGPATPRPGGA</sequence>